<proteinExistence type="predicted"/>
<dbReference type="Gene3D" id="1.20.1090.10">
    <property type="entry name" value="Dehydroquinate synthase-like - alpha domain"/>
    <property type="match status" value="1"/>
</dbReference>
<evidence type="ECO:0000313" key="4">
    <source>
        <dbReference type="EMBL" id="CAE6478996.1"/>
    </source>
</evidence>
<feature type="domain" description="Fe-containing alcohol dehydrogenase-like C-terminal" evidence="3">
    <location>
        <begin position="182"/>
        <end position="389"/>
    </location>
</feature>
<dbReference type="PROSITE" id="PS00060">
    <property type="entry name" value="ADH_IRON_2"/>
    <property type="match status" value="1"/>
</dbReference>
<reference evidence="4" key="1">
    <citation type="submission" date="2021-01" db="EMBL/GenBank/DDBJ databases">
        <authorList>
            <person name="Kaushik A."/>
        </authorList>
    </citation>
    <scope>NUCLEOTIDE SEQUENCE</scope>
    <source>
        <strain evidence="4">AG4-R118</strain>
    </source>
</reference>
<dbReference type="AlphaFoldDB" id="A0A8H3CCU5"/>
<dbReference type="GO" id="GO:0046872">
    <property type="term" value="F:metal ion binding"/>
    <property type="evidence" value="ECO:0007669"/>
    <property type="project" value="InterPro"/>
</dbReference>
<evidence type="ECO:0008006" key="6">
    <source>
        <dbReference type="Google" id="ProtNLM"/>
    </source>
</evidence>
<comment type="caution">
    <text evidence="4">The sequence shown here is derived from an EMBL/GenBank/DDBJ whole genome shotgun (WGS) entry which is preliminary data.</text>
</comment>
<dbReference type="Pfam" id="PF25137">
    <property type="entry name" value="ADH_Fe_C"/>
    <property type="match status" value="1"/>
</dbReference>
<dbReference type="SUPFAM" id="SSF56796">
    <property type="entry name" value="Dehydroquinate synthase-like"/>
    <property type="match status" value="1"/>
</dbReference>
<dbReference type="Proteomes" id="UP000663888">
    <property type="component" value="Unassembled WGS sequence"/>
</dbReference>
<dbReference type="GO" id="GO:0005739">
    <property type="term" value="C:mitochondrion"/>
    <property type="evidence" value="ECO:0007669"/>
    <property type="project" value="TreeGrafter"/>
</dbReference>
<organism evidence="4 5">
    <name type="scientific">Rhizoctonia solani</name>
    <dbReference type="NCBI Taxonomy" id="456999"/>
    <lineage>
        <taxon>Eukaryota</taxon>
        <taxon>Fungi</taxon>
        <taxon>Dikarya</taxon>
        <taxon>Basidiomycota</taxon>
        <taxon>Agaricomycotina</taxon>
        <taxon>Agaricomycetes</taxon>
        <taxon>Cantharellales</taxon>
        <taxon>Ceratobasidiaceae</taxon>
        <taxon>Rhizoctonia</taxon>
    </lineage>
</organism>
<accession>A0A8H3CCU5</accession>
<sequence length="391" mass="41857">MAQVHVPANSYCYTKLKYLHYGLGSISKLPETVKSLGASRAMILTGKSLAKVPIFEDISKALGPVHVASFTEIGQHSAIADIKAVLEIIKEKNADLLIALGGGSPTDATKAISYYMNQSTGQGFLKIIAIPTTLSAAEYTQIAGYTNEEGHKVGVIDPELAPDAVILDGNLTAYTPARLWLSSGIRALDHGVETLYRQPTVAFPVIELALASIPQLFVNLLKSHADPSDLEARQQLLNAAYLSLSPNLWLNPFAFGLSHSLGHKIGSTYHIPHGITSCLTLAKSVALKARHSDPYSQENLTRAVKRLKAEIGDVLPAVTAANEPEASRGGVILSQYIEDLIERLGLSTTLAEWKVPKSDLEDIAKMIAGDGAAGDEGQPSVIQVHELLKSI</sequence>
<evidence type="ECO:0000259" key="3">
    <source>
        <dbReference type="Pfam" id="PF25137"/>
    </source>
</evidence>
<dbReference type="GO" id="GO:0004022">
    <property type="term" value="F:alcohol dehydrogenase (NAD+) activity"/>
    <property type="evidence" value="ECO:0007669"/>
    <property type="project" value="TreeGrafter"/>
</dbReference>
<protein>
    <recommendedName>
        <fullName evidence="6">Alcohol dehydrogenase iron-type/glycerol dehydrogenase GldA domain-containing protein</fullName>
    </recommendedName>
</protein>
<keyword evidence="1" id="KW-0560">Oxidoreductase</keyword>
<dbReference type="InterPro" id="IPR001670">
    <property type="entry name" value="ADH_Fe/GldA"/>
</dbReference>
<evidence type="ECO:0000313" key="5">
    <source>
        <dbReference type="Proteomes" id="UP000663888"/>
    </source>
</evidence>
<dbReference type="EMBL" id="CAJMWX010001284">
    <property type="protein sequence ID" value="CAE6478996.1"/>
    <property type="molecule type" value="Genomic_DNA"/>
</dbReference>
<dbReference type="Pfam" id="PF00465">
    <property type="entry name" value="Fe-ADH"/>
    <property type="match status" value="1"/>
</dbReference>
<dbReference type="InterPro" id="IPR018211">
    <property type="entry name" value="ADH_Fe_CS"/>
</dbReference>
<feature type="domain" description="Alcohol dehydrogenase iron-type/glycerol dehydrogenase GldA" evidence="2">
    <location>
        <begin position="20"/>
        <end position="168"/>
    </location>
</feature>
<dbReference type="CDD" id="cd08192">
    <property type="entry name" value="MAR-like"/>
    <property type="match status" value="1"/>
</dbReference>
<evidence type="ECO:0000256" key="1">
    <source>
        <dbReference type="ARBA" id="ARBA00023002"/>
    </source>
</evidence>
<dbReference type="PANTHER" id="PTHR11496">
    <property type="entry name" value="ALCOHOL DEHYDROGENASE"/>
    <property type="match status" value="1"/>
</dbReference>
<dbReference type="InterPro" id="IPR056798">
    <property type="entry name" value="ADH_Fe_C"/>
</dbReference>
<evidence type="ECO:0000259" key="2">
    <source>
        <dbReference type="Pfam" id="PF00465"/>
    </source>
</evidence>
<name>A0A8H3CCU5_9AGAM</name>
<gene>
    <name evidence="4" type="ORF">RDB_LOCUS121067</name>
</gene>
<dbReference type="Gene3D" id="3.40.50.1970">
    <property type="match status" value="1"/>
</dbReference>
<dbReference type="PANTHER" id="PTHR11496:SF97">
    <property type="entry name" value="ALCOHOL DEHYDROGENASE IRON-TYPE_GLYCEROL DEHYDROGENASE GLDA DOMAIN-CONTAINING PROTEIN"/>
    <property type="match status" value="1"/>
</dbReference>
<dbReference type="InterPro" id="IPR039697">
    <property type="entry name" value="Alcohol_dehydrogenase_Fe"/>
</dbReference>